<name>A0ABD1YH79_9MARC</name>
<keyword evidence="2" id="KW-1185">Reference proteome</keyword>
<dbReference type="EMBL" id="JBHFFA010000004">
    <property type="protein sequence ID" value="KAL2628914.1"/>
    <property type="molecule type" value="Genomic_DNA"/>
</dbReference>
<evidence type="ECO:0000313" key="1">
    <source>
        <dbReference type="EMBL" id="KAL2628914.1"/>
    </source>
</evidence>
<reference evidence="1 2" key="1">
    <citation type="submission" date="2024-09" db="EMBL/GenBank/DDBJ databases">
        <title>Chromosome-scale assembly of Riccia fluitans.</title>
        <authorList>
            <person name="Paukszto L."/>
            <person name="Sawicki J."/>
            <person name="Karawczyk K."/>
            <person name="Piernik-Szablinska J."/>
            <person name="Szczecinska M."/>
            <person name="Mazdziarz M."/>
        </authorList>
    </citation>
    <scope>NUCLEOTIDE SEQUENCE [LARGE SCALE GENOMIC DNA]</scope>
    <source>
        <strain evidence="1">Rf_01</strain>
        <tissue evidence="1">Aerial parts of the thallus</tissue>
    </source>
</reference>
<organism evidence="1 2">
    <name type="scientific">Riccia fluitans</name>
    <dbReference type="NCBI Taxonomy" id="41844"/>
    <lineage>
        <taxon>Eukaryota</taxon>
        <taxon>Viridiplantae</taxon>
        <taxon>Streptophyta</taxon>
        <taxon>Embryophyta</taxon>
        <taxon>Marchantiophyta</taxon>
        <taxon>Marchantiopsida</taxon>
        <taxon>Marchantiidae</taxon>
        <taxon>Marchantiales</taxon>
        <taxon>Ricciaceae</taxon>
        <taxon>Riccia</taxon>
    </lineage>
</organism>
<evidence type="ECO:0000313" key="2">
    <source>
        <dbReference type="Proteomes" id="UP001605036"/>
    </source>
</evidence>
<dbReference type="PANTHER" id="PTHR31635">
    <property type="entry name" value="REVERSE TRANSCRIPTASE DOMAIN-CONTAINING PROTEIN-RELATED"/>
    <property type="match status" value="1"/>
</dbReference>
<gene>
    <name evidence="1" type="ORF">R1flu_013600</name>
</gene>
<dbReference type="Proteomes" id="UP001605036">
    <property type="component" value="Unassembled WGS sequence"/>
</dbReference>
<comment type="caution">
    <text evidence="1">The sequence shown here is derived from an EMBL/GenBank/DDBJ whole genome shotgun (WGS) entry which is preliminary data.</text>
</comment>
<accession>A0ABD1YH79</accession>
<proteinExistence type="predicted"/>
<dbReference type="AlphaFoldDB" id="A0ABD1YH79"/>
<evidence type="ECO:0008006" key="3">
    <source>
        <dbReference type="Google" id="ProtNLM"/>
    </source>
</evidence>
<dbReference type="PANTHER" id="PTHR31635:SF196">
    <property type="entry name" value="REVERSE TRANSCRIPTASE DOMAIN-CONTAINING PROTEIN-RELATED"/>
    <property type="match status" value="1"/>
</dbReference>
<sequence>MWRMGFCSEVIKLIRALVSEGHAKVHPNGRFTRSFRLERGVWQGCPISPWLFALNTQPLMKLIREGEQNGELVEMSVPRSKSLLHRLFADDSGMAIQADEKNY</sequence>
<protein>
    <recommendedName>
        <fullName evidence="3">Reverse transcriptase domain-containing protein</fullName>
    </recommendedName>
</protein>